<dbReference type="OrthoDB" id="9812656at2"/>
<feature type="domain" description="VOC" evidence="1">
    <location>
        <begin position="5"/>
        <end position="124"/>
    </location>
</feature>
<gene>
    <name evidence="2" type="ORF">D3272_19035</name>
</gene>
<evidence type="ECO:0000313" key="2">
    <source>
        <dbReference type="EMBL" id="RYB02802.1"/>
    </source>
</evidence>
<dbReference type="PANTHER" id="PTHR21366:SF14">
    <property type="entry name" value="GLYOXALASE DOMAIN-CONTAINING PROTEIN 5"/>
    <property type="match status" value="1"/>
</dbReference>
<evidence type="ECO:0000259" key="1">
    <source>
        <dbReference type="PROSITE" id="PS51819"/>
    </source>
</evidence>
<accession>A0A4Q2R7U2</accession>
<dbReference type="PROSITE" id="PS51819">
    <property type="entry name" value="VOC"/>
    <property type="match status" value="1"/>
</dbReference>
<sequence length="126" mass="13896">MKIESLDHLVLTVADIERACIFYEAVLGMEHVEADGRHALHFGTQKINLHQKDHTFEPKARHPAPGSADLCFLTAVPMPDVLTHLARCDVPLVEGPVGRSGATGPLLSVYVRDHDENLIEISNLVR</sequence>
<dbReference type="InterPro" id="IPR004360">
    <property type="entry name" value="Glyas_Fos-R_dOase_dom"/>
</dbReference>
<reference evidence="2 3" key="1">
    <citation type="submission" date="2018-09" db="EMBL/GenBank/DDBJ databases">
        <authorList>
            <person name="Grouzdev D.S."/>
            <person name="Krutkina M.S."/>
        </authorList>
    </citation>
    <scope>NUCLEOTIDE SEQUENCE [LARGE SCALE GENOMIC DNA]</scope>
    <source>
        <strain evidence="2 3">RmlP001</strain>
    </source>
</reference>
<keyword evidence="3" id="KW-1185">Reference proteome</keyword>
<evidence type="ECO:0000313" key="3">
    <source>
        <dbReference type="Proteomes" id="UP000289411"/>
    </source>
</evidence>
<dbReference type="Proteomes" id="UP000289411">
    <property type="component" value="Unassembled WGS sequence"/>
</dbReference>
<dbReference type="InterPro" id="IPR029068">
    <property type="entry name" value="Glyas_Bleomycin-R_OHBP_Dase"/>
</dbReference>
<dbReference type="SUPFAM" id="SSF54593">
    <property type="entry name" value="Glyoxalase/Bleomycin resistance protein/Dihydroxybiphenyl dioxygenase"/>
    <property type="match status" value="1"/>
</dbReference>
<protein>
    <submittedName>
        <fullName evidence="2">VOC family protein</fullName>
    </submittedName>
</protein>
<dbReference type="AlphaFoldDB" id="A0A4Q2R7U2"/>
<dbReference type="Pfam" id="PF00903">
    <property type="entry name" value="Glyoxalase"/>
    <property type="match status" value="1"/>
</dbReference>
<dbReference type="InterPro" id="IPR037523">
    <property type="entry name" value="VOC_core"/>
</dbReference>
<dbReference type="RefSeq" id="WP_129220803.1">
    <property type="nucleotide sequence ID" value="NZ_QYBC01000017.1"/>
</dbReference>
<dbReference type="Gene3D" id="3.10.180.10">
    <property type="entry name" value="2,3-Dihydroxybiphenyl 1,2-Dioxygenase, domain 1"/>
    <property type="match status" value="1"/>
</dbReference>
<proteinExistence type="predicted"/>
<dbReference type="InterPro" id="IPR050383">
    <property type="entry name" value="GlyoxalaseI/FosfomycinResist"/>
</dbReference>
<dbReference type="PANTHER" id="PTHR21366">
    <property type="entry name" value="GLYOXALASE FAMILY PROTEIN"/>
    <property type="match status" value="1"/>
</dbReference>
<comment type="caution">
    <text evidence="2">The sequence shown here is derived from an EMBL/GenBank/DDBJ whole genome shotgun (WGS) entry which is preliminary data.</text>
</comment>
<name>A0A4Q2R7U2_9HYPH</name>
<reference evidence="2 3" key="2">
    <citation type="submission" date="2019-02" db="EMBL/GenBank/DDBJ databases">
        <title>'Lichenibacterium ramalinii' gen. nov. sp. nov., 'Lichenibacterium minor' gen. nov. sp. nov.</title>
        <authorList>
            <person name="Pankratov T."/>
        </authorList>
    </citation>
    <scope>NUCLEOTIDE SEQUENCE [LARGE SCALE GENOMIC DNA]</scope>
    <source>
        <strain evidence="2 3">RmlP001</strain>
    </source>
</reference>
<dbReference type="EMBL" id="QYBC01000017">
    <property type="protein sequence ID" value="RYB02802.1"/>
    <property type="molecule type" value="Genomic_DNA"/>
</dbReference>
<organism evidence="2 3">
    <name type="scientific">Lichenibacterium ramalinae</name>
    <dbReference type="NCBI Taxonomy" id="2316527"/>
    <lineage>
        <taxon>Bacteria</taxon>
        <taxon>Pseudomonadati</taxon>
        <taxon>Pseudomonadota</taxon>
        <taxon>Alphaproteobacteria</taxon>
        <taxon>Hyphomicrobiales</taxon>
        <taxon>Lichenihabitantaceae</taxon>
        <taxon>Lichenibacterium</taxon>
    </lineage>
</organism>
<dbReference type="CDD" id="cd07253">
    <property type="entry name" value="GLOD5"/>
    <property type="match status" value="1"/>
</dbReference>